<evidence type="ECO:0000313" key="1">
    <source>
        <dbReference type="EMBL" id="NMQ19999.1"/>
    </source>
</evidence>
<gene>
    <name evidence="1" type="ORF">E4P82_12810</name>
</gene>
<keyword evidence="2" id="KW-1185">Reference proteome</keyword>
<organism evidence="1 2">
    <name type="scientific">Candidatus Competibacter phosphatis</name>
    <dbReference type="NCBI Taxonomy" id="221280"/>
    <lineage>
        <taxon>Bacteria</taxon>
        <taxon>Pseudomonadati</taxon>
        <taxon>Pseudomonadota</taxon>
        <taxon>Gammaproteobacteria</taxon>
        <taxon>Candidatus Competibacteraceae</taxon>
        <taxon>Candidatus Competibacter</taxon>
    </lineage>
</organism>
<dbReference type="EMBL" id="SPMZ01000036">
    <property type="protein sequence ID" value="NMQ19999.1"/>
    <property type="molecule type" value="Genomic_DNA"/>
</dbReference>
<accession>A0ABX1TN51</accession>
<comment type="caution">
    <text evidence="1">The sequence shown here is derived from an EMBL/GenBank/DDBJ whole genome shotgun (WGS) entry which is preliminary data.</text>
</comment>
<sequence>MNNTLIIFHWESLKMQDVGPGDADVYTKSGRHTTVKIKLTKPIVEEHAKRLKTHVIYDIIEGRKDWTHLHMSTDILIPLPHDWVNVKTLGVADFNVDMVIHGKNHRWNPVYHNTVNWIMTLEAKNRRSRR</sequence>
<protein>
    <submittedName>
        <fullName evidence="1">Uncharacterized protein</fullName>
    </submittedName>
</protein>
<dbReference type="Proteomes" id="UP000760480">
    <property type="component" value="Unassembled WGS sequence"/>
</dbReference>
<name>A0ABX1TN51_9GAMM</name>
<proteinExistence type="predicted"/>
<evidence type="ECO:0000313" key="2">
    <source>
        <dbReference type="Proteomes" id="UP000760480"/>
    </source>
</evidence>
<reference evidence="1 2" key="1">
    <citation type="submission" date="2019-03" db="EMBL/GenBank/DDBJ databases">
        <title>Metabolic reconstructions from genomes of highly enriched 'Candidatus Accumulibacter' and 'Candidatus Competibacter' bioreactor populations.</title>
        <authorList>
            <person name="Annavajhala M.K."/>
            <person name="Welles L."/>
            <person name="Abbas B."/>
            <person name="Sorokin D."/>
            <person name="Park H."/>
            <person name="Van Loosdrecht M."/>
            <person name="Chandran K."/>
        </authorList>
    </citation>
    <scope>NUCLEOTIDE SEQUENCE [LARGE SCALE GENOMIC DNA]</scope>
    <source>
        <strain evidence="1 2">SBR_G</strain>
    </source>
</reference>
<dbReference type="RefSeq" id="WP_169249260.1">
    <property type="nucleotide sequence ID" value="NZ_SPMZ01000036.1"/>
</dbReference>